<dbReference type="Proteomes" id="UP000239415">
    <property type="component" value="Unassembled WGS sequence"/>
</dbReference>
<sequence length="149" mass="15596">MSKKWPVVALVAVVCGLAGCTSSGSSASSSTSGKTTTTRKATPAKTTKVTVKPTATATATSTRMSEFPRIVRDKLPEIAEGRTDTDLQAIADTACDGLASKKSADAIVDVTRTLGTLDAEATDHVTARELVKLAIDTTCFEQRGRVDEF</sequence>
<evidence type="ECO:0000256" key="1">
    <source>
        <dbReference type="SAM" id="MobiDB-lite"/>
    </source>
</evidence>
<proteinExistence type="predicted"/>
<organism evidence="3 4">
    <name type="scientific">Actinoplanes italicus</name>
    <dbReference type="NCBI Taxonomy" id="113567"/>
    <lineage>
        <taxon>Bacteria</taxon>
        <taxon>Bacillati</taxon>
        <taxon>Actinomycetota</taxon>
        <taxon>Actinomycetes</taxon>
        <taxon>Micromonosporales</taxon>
        <taxon>Micromonosporaceae</taxon>
        <taxon>Actinoplanes</taxon>
    </lineage>
</organism>
<protein>
    <recommendedName>
        <fullName evidence="5">DUF732 domain-containing protein</fullName>
    </recommendedName>
</protein>
<name>A0A2T0K5R3_9ACTN</name>
<keyword evidence="2" id="KW-0732">Signal</keyword>
<evidence type="ECO:0000313" key="3">
    <source>
        <dbReference type="EMBL" id="PRX18321.1"/>
    </source>
</evidence>
<comment type="caution">
    <text evidence="3">The sequence shown here is derived from an EMBL/GenBank/DDBJ whole genome shotgun (WGS) entry which is preliminary data.</text>
</comment>
<feature type="signal peptide" evidence="2">
    <location>
        <begin position="1"/>
        <end position="27"/>
    </location>
</feature>
<dbReference type="EMBL" id="PVMZ01000013">
    <property type="protein sequence ID" value="PRX18321.1"/>
    <property type="molecule type" value="Genomic_DNA"/>
</dbReference>
<keyword evidence="4" id="KW-1185">Reference proteome</keyword>
<gene>
    <name evidence="3" type="ORF">CLV67_113155</name>
</gene>
<dbReference type="PROSITE" id="PS51257">
    <property type="entry name" value="PROKAR_LIPOPROTEIN"/>
    <property type="match status" value="1"/>
</dbReference>
<dbReference type="RefSeq" id="WP_170154044.1">
    <property type="nucleotide sequence ID" value="NZ_BOMO01000101.1"/>
</dbReference>
<evidence type="ECO:0000313" key="4">
    <source>
        <dbReference type="Proteomes" id="UP000239415"/>
    </source>
</evidence>
<feature type="chain" id="PRO_5015646676" description="DUF732 domain-containing protein" evidence="2">
    <location>
        <begin position="28"/>
        <end position="149"/>
    </location>
</feature>
<evidence type="ECO:0000256" key="2">
    <source>
        <dbReference type="SAM" id="SignalP"/>
    </source>
</evidence>
<dbReference type="AlphaFoldDB" id="A0A2T0K5R3"/>
<reference evidence="3 4" key="1">
    <citation type="submission" date="2018-03" db="EMBL/GenBank/DDBJ databases">
        <title>Genomic Encyclopedia of Archaeal and Bacterial Type Strains, Phase II (KMG-II): from individual species to whole genera.</title>
        <authorList>
            <person name="Goeker M."/>
        </authorList>
    </citation>
    <scope>NUCLEOTIDE SEQUENCE [LARGE SCALE GENOMIC DNA]</scope>
    <source>
        <strain evidence="3 4">DSM 43146</strain>
    </source>
</reference>
<feature type="region of interest" description="Disordered" evidence="1">
    <location>
        <begin position="20"/>
        <end position="63"/>
    </location>
</feature>
<evidence type="ECO:0008006" key="5">
    <source>
        <dbReference type="Google" id="ProtNLM"/>
    </source>
</evidence>
<accession>A0A2T0K5R3</accession>